<reference evidence="1 2" key="1">
    <citation type="journal article" date="2022" name="bioRxiv">
        <title>The genome of the oomycete Peronosclerospora sorghi, a cosmopolitan pathogen of maize and sorghum, is inflated with dispersed pseudogenes.</title>
        <authorList>
            <person name="Fletcher K."/>
            <person name="Martin F."/>
            <person name="Isakeit T."/>
            <person name="Cavanaugh K."/>
            <person name="Magill C."/>
            <person name="Michelmore R."/>
        </authorList>
    </citation>
    <scope>NUCLEOTIDE SEQUENCE [LARGE SCALE GENOMIC DNA]</scope>
    <source>
        <strain evidence="1">P6</strain>
    </source>
</reference>
<evidence type="ECO:0000313" key="1">
    <source>
        <dbReference type="EMBL" id="KAI9909649.1"/>
    </source>
</evidence>
<dbReference type="Proteomes" id="UP001163321">
    <property type="component" value="Chromosome 7"/>
</dbReference>
<accession>A0ACC0VUQ6</accession>
<proteinExistence type="predicted"/>
<evidence type="ECO:0000313" key="2">
    <source>
        <dbReference type="Proteomes" id="UP001163321"/>
    </source>
</evidence>
<organism evidence="1 2">
    <name type="scientific">Peronosclerospora sorghi</name>
    <dbReference type="NCBI Taxonomy" id="230839"/>
    <lineage>
        <taxon>Eukaryota</taxon>
        <taxon>Sar</taxon>
        <taxon>Stramenopiles</taxon>
        <taxon>Oomycota</taxon>
        <taxon>Peronosporomycetes</taxon>
        <taxon>Peronosporales</taxon>
        <taxon>Peronosporaceae</taxon>
        <taxon>Peronosclerospora</taxon>
    </lineage>
</organism>
<dbReference type="EMBL" id="CM047586">
    <property type="protein sequence ID" value="KAI9909649.1"/>
    <property type="molecule type" value="Genomic_DNA"/>
</dbReference>
<sequence>MEDEVYPMTLLTEELKSDEVEDRIKAMRRLRTVAQALGPEQATEDEDEVLVALAEELGGFVDLVGGAEYASTLVDPLEVLAGVEETVVRYRAVDSLQKVVAVVTNVGDVMAPLVKRLAEGDWFTSRVSVCSLFASIYGKLSDPGRKKELCDSFQMMCNDDTPMVRRAAASNLGKFAGTMEKDQIAGMILPLFLSLTADDQDSVRLLAIENSAAIAELLSPEDNELHVLPIVRSSVEDRSWRVRFSITKDFYPLSRATGQQITESELLSCVSNLLQVQSDASHEEQGRVAYDAILQDAEAEVRAAAAKNLSGYVLIIKSEPFSSQLLLLLSALSQDTAPNVRTAVSIACMELAPKLGEVTSKSILAPILLLFLRDEFVDVRLNILKGMEFLAQWMDSFESVLLPAVADLARDLQWRVREAVVLSIPALAGSLGAQYFQEHLLEIYVSAFTDMVGEVRLSATKILPQLLEALGSDYILQNVMPRLNQIFEKSIIYQERANALHALKQMAVEKVSSDLLSLMTTLAIRGAHDKIPNVRFVTSMTLEQMCKIVDASVVATQVRPCLTELVNDTDMDVKHYSSIALDAVQGLDLANLQLIKSSEQPSSDVSRLFPLKNYTKGTMYVLYDSSYAQL</sequence>
<keyword evidence="2" id="KW-1185">Reference proteome</keyword>
<protein>
    <submittedName>
        <fullName evidence="1">Uncharacterized protein</fullName>
    </submittedName>
</protein>
<gene>
    <name evidence="1" type="ORF">PsorP6_015123</name>
</gene>
<comment type="caution">
    <text evidence="1">The sequence shown here is derived from an EMBL/GenBank/DDBJ whole genome shotgun (WGS) entry which is preliminary data.</text>
</comment>
<name>A0ACC0VUQ6_9STRA</name>